<accession>A0A8S1Y9Z4</accession>
<dbReference type="InterPro" id="IPR001680">
    <property type="entry name" value="WD40_rpt"/>
</dbReference>
<dbReference type="Proteomes" id="UP000683925">
    <property type="component" value="Unassembled WGS sequence"/>
</dbReference>
<dbReference type="OMA" id="QQWICEQ"/>
<comment type="caution">
    <text evidence="2">The sequence shown here is derived from an EMBL/GenBank/DDBJ whole genome shotgun (WGS) entry which is preliminary data.</text>
</comment>
<protein>
    <recommendedName>
        <fullName evidence="4">WD domain, G-beta repeat protein</fullName>
    </recommendedName>
</protein>
<evidence type="ECO:0000313" key="2">
    <source>
        <dbReference type="EMBL" id="CAD8210391.1"/>
    </source>
</evidence>
<dbReference type="AlphaFoldDB" id="A0A8S1Y9Z4"/>
<dbReference type="PROSITE" id="PS50082">
    <property type="entry name" value="WD_REPEATS_2"/>
    <property type="match status" value="2"/>
</dbReference>
<feature type="repeat" description="WD" evidence="1">
    <location>
        <begin position="233"/>
        <end position="266"/>
    </location>
</feature>
<evidence type="ECO:0000256" key="1">
    <source>
        <dbReference type="PROSITE-ProRule" id="PRU00221"/>
    </source>
</evidence>
<sequence length="494" mass="57435">MSIRCTQADHRNQQIIGCCIDTNCSDQSPYCNSCLPSHGQHLKKLMSLELLNEWIQQKILKVKNVQMNVQECKGSLDSLLDMLIPYLNCNTQQFSEIGLSQINLMMKGLCSLESCEVQLFEQLKCAIQQIKFIIDEIVKKMKNNRNYKEKCSFQNPAQLDFPFSNRTPMRQGRIERNVSQSTFELIGQNSIKQQDRCYAIAFNKDNSIVLVGCDKDIKVFEHQYGKLNQIQLLSEHINSVFTLNFMNKTNKFLSGSVDSSIRIWQMVGYNQWNCQQKLKAHSASIFCVLLNSTDDLIITCSFDTTIKFWIKNQQWICEQTITDNTNPVNSLSLNEKQDKLISSSSDSILVIEQCKQDRKWSVSQKINLFGQRLCFINDNQFTFQPYCKEQMQVYNFDTQRQEYRMTKEIVVNCGSNNDDVLFPQQYLKSKCLLVNKNGKNVNLLRKKENGDFIIQQSIQFGTHNIYGQLSNDGEYLITWDTESKEIQIRKFREL</sequence>
<name>A0A8S1Y9Z4_PAROT</name>
<feature type="repeat" description="WD" evidence="1">
    <location>
        <begin position="278"/>
        <end position="309"/>
    </location>
</feature>
<dbReference type="OrthoDB" id="307942at2759"/>
<keyword evidence="3" id="KW-1185">Reference proteome</keyword>
<proteinExistence type="predicted"/>
<dbReference type="PANTHER" id="PTHR19920">
    <property type="entry name" value="WD40 PROTEIN CIAO1"/>
    <property type="match status" value="1"/>
</dbReference>
<dbReference type="PANTHER" id="PTHR19920:SF0">
    <property type="entry name" value="CYTOSOLIC IRON-SULFUR PROTEIN ASSEMBLY PROTEIN CIAO1-RELATED"/>
    <property type="match status" value="1"/>
</dbReference>
<dbReference type="Pfam" id="PF00400">
    <property type="entry name" value="WD40"/>
    <property type="match status" value="3"/>
</dbReference>
<dbReference type="GO" id="GO:0097361">
    <property type="term" value="C:cytosolic [4Fe-4S] assembly targeting complex"/>
    <property type="evidence" value="ECO:0007669"/>
    <property type="project" value="TreeGrafter"/>
</dbReference>
<dbReference type="GO" id="GO:0016226">
    <property type="term" value="P:iron-sulfur cluster assembly"/>
    <property type="evidence" value="ECO:0007669"/>
    <property type="project" value="TreeGrafter"/>
</dbReference>
<evidence type="ECO:0008006" key="4">
    <source>
        <dbReference type="Google" id="ProtNLM"/>
    </source>
</evidence>
<dbReference type="SMART" id="SM00320">
    <property type="entry name" value="WD40"/>
    <property type="match status" value="4"/>
</dbReference>
<organism evidence="2 3">
    <name type="scientific">Paramecium octaurelia</name>
    <dbReference type="NCBI Taxonomy" id="43137"/>
    <lineage>
        <taxon>Eukaryota</taxon>
        <taxon>Sar</taxon>
        <taxon>Alveolata</taxon>
        <taxon>Ciliophora</taxon>
        <taxon>Intramacronucleata</taxon>
        <taxon>Oligohymenophorea</taxon>
        <taxon>Peniculida</taxon>
        <taxon>Parameciidae</taxon>
        <taxon>Paramecium</taxon>
    </lineage>
</organism>
<evidence type="ECO:0000313" key="3">
    <source>
        <dbReference type="Proteomes" id="UP000683925"/>
    </source>
</evidence>
<dbReference type="PROSITE" id="PS50294">
    <property type="entry name" value="WD_REPEATS_REGION"/>
    <property type="match status" value="2"/>
</dbReference>
<reference evidence="2" key="1">
    <citation type="submission" date="2021-01" db="EMBL/GenBank/DDBJ databases">
        <authorList>
            <consortium name="Genoscope - CEA"/>
            <person name="William W."/>
        </authorList>
    </citation>
    <scope>NUCLEOTIDE SEQUENCE</scope>
</reference>
<gene>
    <name evidence="2" type="ORF">POCTA_138.1.T1500154</name>
</gene>
<keyword evidence="1" id="KW-0853">WD repeat</keyword>
<dbReference type="EMBL" id="CAJJDP010000152">
    <property type="protein sequence ID" value="CAD8210391.1"/>
    <property type="molecule type" value="Genomic_DNA"/>
</dbReference>